<comment type="catalytic activity">
    <reaction evidence="10">
        <text>[protein]-C-terminal L-amino acid-glycyl-phosphatidylethanolamide + H2O = [protein]-C-terminal L-amino acid-glycine + a 1,2-diacyl-sn-glycero-3-phosphoethanolamine</text>
        <dbReference type="Rhea" id="RHEA:67548"/>
        <dbReference type="Rhea" id="RHEA-COMP:17323"/>
        <dbReference type="Rhea" id="RHEA-COMP:17324"/>
        <dbReference type="ChEBI" id="CHEBI:15377"/>
        <dbReference type="ChEBI" id="CHEBI:64612"/>
        <dbReference type="ChEBI" id="CHEBI:172940"/>
        <dbReference type="ChEBI" id="CHEBI:172941"/>
    </reaction>
    <physiologicalReaction direction="left-to-right" evidence="10">
        <dbReference type="Rhea" id="RHEA:67549"/>
    </physiologicalReaction>
</comment>
<sequence>TCFHPAHRIWILGESYNCDENGELHDDIYSRILLTYRKGFEPINGIAPTSDRGWGCMLRCGQMVVAQALMVKHLGREWRLKSDKDKKIYFKILKLFHDNTNSFYSVHRIAQMGACNGIPVGHRFTPNDIAQVLKDLVVDDRWNNLAIHVALDNIVYTNDIIESLFNEQLSEFKFDCKRSVLLFIPLRIGLNKADPIYFKALRKTFKMKESLGIIGGRPHRGLYFIGCAGNQLLYLDPHSTQRIADLSKFDDRSYHQEKIYHLKVDEIDPSIALCFLFNSETEFDDWCVLVRKILIQNQTLPLFELSSSHFDTNFIKSNIFDPAIKDYDYI</sequence>
<dbReference type="STRING" id="1965070.A0A443RA85"/>
<evidence type="ECO:0000256" key="5">
    <source>
        <dbReference type="ARBA" id="ARBA00022670"/>
    </source>
</evidence>
<keyword evidence="14" id="KW-1185">Reference proteome</keyword>
<evidence type="ECO:0000256" key="3">
    <source>
        <dbReference type="ARBA" id="ARBA00022448"/>
    </source>
</evidence>
<comment type="caution">
    <text evidence="13">The sequence shown here is derived from an EMBL/GenBank/DDBJ whole genome shotgun (WGS) entry which is preliminary data.</text>
</comment>
<keyword evidence="6 11" id="KW-0378">Hydrolase</keyword>
<comment type="subcellular location">
    <subcellularLocation>
        <location evidence="1 11">Cytoplasm</location>
    </subcellularLocation>
</comment>
<accession>A0A443RA85</accession>
<evidence type="ECO:0000256" key="7">
    <source>
        <dbReference type="ARBA" id="ARBA00022807"/>
    </source>
</evidence>
<evidence type="ECO:0000256" key="4">
    <source>
        <dbReference type="ARBA" id="ARBA00022490"/>
    </source>
</evidence>
<evidence type="ECO:0000256" key="9">
    <source>
        <dbReference type="ARBA" id="ARBA00023006"/>
    </source>
</evidence>
<dbReference type="GO" id="GO:0035973">
    <property type="term" value="P:aggrephagy"/>
    <property type="evidence" value="ECO:0007669"/>
    <property type="project" value="TreeGrafter"/>
</dbReference>
<dbReference type="GO" id="GO:0000423">
    <property type="term" value="P:mitophagy"/>
    <property type="evidence" value="ECO:0007669"/>
    <property type="project" value="TreeGrafter"/>
</dbReference>
<evidence type="ECO:0000313" key="14">
    <source>
        <dbReference type="Proteomes" id="UP000285301"/>
    </source>
</evidence>
<keyword evidence="3" id="KW-0813">Transport</keyword>
<dbReference type="AlphaFoldDB" id="A0A443RA85"/>
<gene>
    <name evidence="13" type="ORF">B4U79_14520</name>
</gene>
<comment type="function">
    <text evidence="11">Cysteine protease that plays a key role in autophagy by mediating both proteolytic activation and delipidation of ATG8 family proteins.</text>
</comment>
<evidence type="ECO:0000313" key="13">
    <source>
        <dbReference type="EMBL" id="RWS12195.1"/>
    </source>
</evidence>
<feature type="domain" description="Peptidase C54 catalytic" evidence="12">
    <location>
        <begin position="23"/>
        <end position="287"/>
    </location>
</feature>
<dbReference type="InterPro" id="IPR005078">
    <property type="entry name" value="Peptidase_C54"/>
</dbReference>
<dbReference type="GO" id="GO:0034727">
    <property type="term" value="P:piecemeal microautophagy of the nucleus"/>
    <property type="evidence" value="ECO:0007669"/>
    <property type="project" value="TreeGrafter"/>
</dbReference>
<evidence type="ECO:0000256" key="10">
    <source>
        <dbReference type="ARBA" id="ARBA00029362"/>
    </source>
</evidence>
<keyword evidence="9 11" id="KW-0072">Autophagy</keyword>
<proteinExistence type="inferred from homology"/>
<dbReference type="PANTHER" id="PTHR22624:SF49">
    <property type="entry name" value="CYSTEINE PROTEASE"/>
    <property type="match status" value="1"/>
</dbReference>
<evidence type="ECO:0000256" key="8">
    <source>
        <dbReference type="ARBA" id="ARBA00022927"/>
    </source>
</evidence>
<dbReference type="EC" id="3.4.22.-" evidence="11"/>
<dbReference type="PANTHER" id="PTHR22624">
    <property type="entry name" value="CYSTEINE PROTEASE ATG4"/>
    <property type="match status" value="1"/>
</dbReference>
<feature type="non-terminal residue" evidence="13">
    <location>
        <position position="1"/>
    </location>
</feature>
<dbReference type="OrthoDB" id="2960936at2759"/>
<comment type="similarity">
    <text evidence="2 11">Belongs to the peptidase C54 family.</text>
</comment>
<organism evidence="13 14">
    <name type="scientific">Dinothrombium tinctorium</name>
    <dbReference type="NCBI Taxonomy" id="1965070"/>
    <lineage>
        <taxon>Eukaryota</taxon>
        <taxon>Metazoa</taxon>
        <taxon>Ecdysozoa</taxon>
        <taxon>Arthropoda</taxon>
        <taxon>Chelicerata</taxon>
        <taxon>Arachnida</taxon>
        <taxon>Acari</taxon>
        <taxon>Acariformes</taxon>
        <taxon>Trombidiformes</taxon>
        <taxon>Prostigmata</taxon>
        <taxon>Anystina</taxon>
        <taxon>Parasitengona</taxon>
        <taxon>Trombidioidea</taxon>
        <taxon>Trombidiidae</taxon>
        <taxon>Dinothrombium</taxon>
    </lineage>
</organism>
<keyword evidence="5 11" id="KW-0645">Protease</keyword>
<evidence type="ECO:0000256" key="2">
    <source>
        <dbReference type="ARBA" id="ARBA00010958"/>
    </source>
</evidence>
<name>A0A443RA85_9ACAR</name>
<dbReference type="GO" id="GO:0004197">
    <property type="term" value="F:cysteine-type endopeptidase activity"/>
    <property type="evidence" value="ECO:0007669"/>
    <property type="project" value="TreeGrafter"/>
</dbReference>
<dbReference type="GO" id="GO:0015031">
    <property type="term" value="P:protein transport"/>
    <property type="evidence" value="ECO:0007669"/>
    <property type="project" value="UniProtKB-KW"/>
</dbReference>
<protein>
    <recommendedName>
        <fullName evidence="11">Cysteine protease</fullName>
        <ecNumber evidence="11">3.4.22.-</ecNumber>
    </recommendedName>
</protein>
<keyword evidence="8 11" id="KW-0653">Protein transport</keyword>
<keyword evidence="7" id="KW-0788">Thiol protease</keyword>
<dbReference type="GO" id="GO:0019786">
    <property type="term" value="F:protein-phosphatidylethanolamide deconjugating activity"/>
    <property type="evidence" value="ECO:0007669"/>
    <property type="project" value="InterPro"/>
</dbReference>
<dbReference type="Pfam" id="PF03416">
    <property type="entry name" value="Peptidase_C54"/>
    <property type="match status" value="1"/>
</dbReference>
<dbReference type="Proteomes" id="UP000285301">
    <property type="component" value="Unassembled WGS sequence"/>
</dbReference>
<evidence type="ECO:0000259" key="12">
    <source>
        <dbReference type="Pfam" id="PF03416"/>
    </source>
</evidence>
<evidence type="ECO:0000256" key="6">
    <source>
        <dbReference type="ARBA" id="ARBA00022801"/>
    </source>
</evidence>
<dbReference type="SUPFAM" id="SSF54001">
    <property type="entry name" value="Cysteine proteinases"/>
    <property type="match status" value="1"/>
</dbReference>
<dbReference type="GO" id="GO:0005737">
    <property type="term" value="C:cytoplasm"/>
    <property type="evidence" value="ECO:0007669"/>
    <property type="project" value="UniProtKB-SubCell"/>
</dbReference>
<evidence type="ECO:0000256" key="11">
    <source>
        <dbReference type="RuleBase" id="RU363115"/>
    </source>
</evidence>
<dbReference type="InterPro" id="IPR038765">
    <property type="entry name" value="Papain-like_cys_pep_sf"/>
</dbReference>
<reference evidence="13 14" key="1">
    <citation type="journal article" date="2018" name="Gigascience">
        <title>Genomes of trombidid mites reveal novel predicted allergens and laterally-transferred genes associated with secondary metabolism.</title>
        <authorList>
            <person name="Dong X."/>
            <person name="Chaisiri K."/>
            <person name="Xia D."/>
            <person name="Armstrong S.D."/>
            <person name="Fang Y."/>
            <person name="Donnelly M.J."/>
            <person name="Kadowaki T."/>
            <person name="McGarry J.W."/>
            <person name="Darby A.C."/>
            <person name="Makepeace B.L."/>
        </authorList>
    </citation>
    <scope>NUCLEOTIDE SEQUENCE [LARGE SCALE GENOMIC DNA]</scope>
    <source>
        <strain evidence="13">UoL-WK</strain>
    </source>
</reference>
<keyword evidence="4 11" id="KW-0963">Cytoplasm</keyword>
<dbReference type="GO" id="GO:0000045">
    <property type="term" value="P:autophagosome assembly"/>
    <property type="evidence" value="ECO:0007669"/>
    <property type="project" value="TreeGrafter"/>
</dbReference>
<dbReference type="InterPro" id="IPR046792">
    <property type="entry name" value="Peptidase_C54_cat"/>
</dbReference>
<evidence type="ECO:0000256" key="1">
    <source>
        <dbReference type="ARBA" id="ARBA00004496"/>
    </source>
</evidence>
<dbReference type="EMBL" id="NCKU01001399">
    <property type="protein sequence ID" value="RWS12195.1"/>
    <property type="molecule type" value="Genomic_DNA"/>
</dbReference>
<dbReference type="GO" id="GO:0016485">
    <property type="term" value="P:protein processing"/>
    <property type="evidence" value="ECO:0007669"/>
    <property type="project" value="TreeGrafter"/>
</dbReference>